<dbReference type="Proteomes" id="UP001218188">
    <property type="component" value="Unassembled WGS sequence"/>
</dbReference>
<gene>
    <name evidence="2" type="ORF">C8F04DRAFT_1236303</name>
</gene>
<feature type="compositionally biased region" description="Basic and acidic residues" evidence="1">
    <location>
        <begin position="165"/>
        <end position="175"/>
    </location>
</feature>
<feature type="region of interest" description="Disordered" evidence="1">
    <location>
        <begin position="163"/>
        <end position="184"/>
    </location>
</feature>
<evidence type="ECO:0000313" key="3">
    <source>
        <dbReference type="Proteomes" id="UP001218188"/>
    </source>
</evidence>
<keyword evidence="3" id="KW-1185">Reference proteome</keyword>
<sequence length="264" mass="28418">MLSDRFLIRSPGWPVSGNAPSGRSLILRCSELGLLVDTPNSQFVTLDRCIPKTLWPFSRLGCLAQAVPAVNPLSSMCSFLSSFWIMCAVKTPKNAYFGVFRFTAYQRGMLGICSASAIPQGLTNLGGPPPLKLPTSRRPMNHALALTAVPYGGLFEETVTRWTRRQPDAGRDSNKTRPSAAPLNSGVESIHGIAYGAQHPLTVSRPSCIESVVGIAFRLHTGLKGGVPDAVRYPLMPSSDGNVERVGSIAFRPESFPLGVHTVL</sequence>
<comment type="caution">
    <text evidence="2">The sequence shown here is derived from an EMBL/GenBank/DDBJ whole genome shotgun (WGS) entry which is preliminary data.</text>
</comment>
<organism evidence="2 3">
    <name type="scientific">Mycena alexandri</name>
    <dbReference type="NCBI Taxonomy" id="1745969"/>
    <lineage>
        <taxon>Eukaryota</taxon>
        <taxon>Fungi</taxon>
        <taxon>Dikarya</taxon>
        <taxon>Basidiomycota</taxon>
        <taxon>Agaricomycotina</taxon>
        <taxon>Agaricomycetes</taxon>
        <taxon>Agaricomycetidae</taxon>
        <taxon>Agaricales</taxon>
        <taxon>Marasmiineae</taxon>
        <taxon>Mycenaceae</taxon>
        <taxon>Mycena</taxon>
    </lineage>
</organism>
<evidence type="ECO:0000256" key="1">
    <source>
        <dbReference type="SAM" id="MobiDB-lite"/>
    </source>
</evidence>
<name>A0AAD6X3F4_9AGAR</name>
<proteinExistence type="predicted"/>
<dbReference type="EMBL" id="JARJCM010000087">
    <property type="protein sequence ID" value="KAJ7030759.1"/>
    <property type="molecule type" value="Genomic_DNA"/>
</dbReference>
<dbReference type="AlphaFoldDB" id="A0AAD6X3F4"/>
<accession>A0AAD6X3F4</accession>
<protein>
    <submittedName>
        <fullName evidence="2">Uncharacterized protein</fullName>
    </submittedName>
</protein>
<reference evidence="2" key="1">
    <citation type="submission" date="2023-03" db="EMBL/GenBank/DDBJ databases">
        <title>Massive genome expansion in bonnet fungi (Mycena s.s.) driven by repeated elements and novel gene families across ecological guilds.</title>
        <authorList>
            <consortium name="Lawrence Berkeley National Laboratory"/>
            <person name="Harder C.B."/>
            <person name="Miyauchi S."/>
            <person name="Viragh M."/>
            <person name="Kuo A."/>
            <person name="Thoen E."/>
            <person name="Andreopoulos B."/>
            <person name="Lu D."/>
            <person name="Skrede I."/>
            <person name="Drula E."/>
            <person name="Henrissat B."/>
            <person name="Morin E."/>
            <person name="Kohler A."/>
            <person name="Barry K."/>
            <person name="LaButti K."/>
            <person name="Morin E."/>
            <person name="Salamov A."/>
            <person name="Lipzen A."/>
            <person name="Mereny Z."/>
            <person name="Hegedus B."/>
            <person name="Baldrian P."/>
            <person name="Stursova M."/>
            <person name="Weitz H."/>
            <person name="Taylor A."/>
            <person name="Grigoriev I.V."/>
            <person name="Nagy L.G."/>
            <person name="Martin F."/>
            <person name="Kauserud H."/>
        </authorList>
    </citation>
    <scope>NUCLEOTIDE SEQUENCE</scope>
    <source>
        <strain evidence="2">CBHHK200</strain>
    </source>
</reference>
<evidence type="ECO:0000313" key="2">
    <source>
        <dbReference type="EMBL" id="KAJ7030759.1"/>
    </source>
</evidence>